<dbReference type="EMBL" id="JBHSKG010000002">
    <property type="protein sequence ID" value="MFC5137470.1"/>
    <property type="molecule type" value="Genomic_DNA"/>
</dbReference>
<accession>A0ABV9Z888</accession>
<evidence type="ECO:0000313" key="4">
    <source>
        <dbReference type="Proteomes" id="UP001596175"/>
    </source>
</evidence>
<protein>
    <recommendedName>
        <fullName evidence="5">MFS transporter</fullName>
    </recommendedName>
</protein>
<evidence type="ECO:0000313" key="3">
    <source>
        <dbReference type="EMBL" id="MFC5137470.1"/>
    </source>
</evidence>
<feature type="transmembrane region" description="Helical" evidence="2">
    <location>
        <begin position="60"/>
        <end position="78"/>
    </location>
</feature>
<feature type="region of interest" description="Disordered" evidence="1">
    <location>
        <begin position="136"/>
        <end position="210"/>
    </location>
</feature>
<evidence type="ECO:0008006" key="5">
    <source>
        <dbReference type="Google" id="ProtNLM"/>
    </source>
</evidence>
<dbReference type="Proteomes" id="UP001596175">
    <property type="component" value="Unassembled WGS sequence"/>
</dbReference>
<keyword evidence="4" id="KW-1185">Reference proteome</keyword>
<sequence>MTPDRATPARAALLGTGAAVLGVAAHGEAGGAVAAGPAALAVGVAITLATAVLGARPRPAALLATVLAGGQVALHLALSAGAHGHHAGHAAPDTHGPGMLVAHLAVAVLVAGGIARADRSLARAARRAVRTWWGRLLAGPPPRSAHDPVLPPRPARASRERRAAVTLHPRRGPPSPRSTATTPRHGRTPPCPHRGPRPPAPARAASSPRS</sequence>
<keyword evidence="2" id="KW-1133">Transmembrane helix</keyword>
<feature type="transmembrane region" description="Helical" evidence="2">
    <location>
        <begin position="98"/>
        <end position="117"/>
    </location>
</feature>
<feature type="compositionally biased region" description="Pro residues" evidence="1">
    <location>
        <begin position="139"/>
        <end position="154"/>
    </location>
</feature>
<organism evidence="3 4">
    <name type="scientific">Actinomycetospora rhizophila</name>
    <dbReference type="NCBI Taxonomy" id="1416876"/>
    <lineage>
        <taxon>Bacteria</taxon>
        <taxon>Bacillati</taxon>
        <taxon>Actinomycetota</taxon>
        <taxon>Actinomycetes</taxon>
        <taxon>Pseudonocardiales</taxon>
        <taxon>Pseudonocardiaceae</taxon>
        <taxon>Actinomycetospora</taxon>
    </lineage>
</organism>
<name>A0ABV9Z888_9PSEU</name>
<evidence type="ECO:0000256" key="2">
    <source>
        <dbReference type="SAM" id="Phobius"/>
    </source>
</evidence>
<gene>
    <name evidence="3" type="ORF">ACFPK1_04450</name>
</gene>
<keyword evidence="2" id="KW-0812">Transmembrane</keyword>
<comment type="caution">
    <text evidence="3">The sequence shown here is derived from an EMBL/GenBank/DDBJ whole genome shotgun (WGS) entry which is preliminary data.</text>
</comment>
<feature type="transmembrane region" description="Helical" evidence="2">
    <location>
        <begin position="35"/>
        <end position="53"/>
    </location>
</feature>
<reference evidence="4" key="1">
    <citation type="journal article" date="2019" name="Int. J. Syst. Evol. Microbiol.">
        <title>The Global Catalogue of Microorganisms (GCM) 10K type strain sequencing project: providing services to taxonomists for standard genome sequencing and annotation.</title>
        <authorList>
            <consortium name="The Broad Institute Genomics Platform"/>
            <consortium name="The Broad Institute Genome Sequencing Center for Infectious Disease"/>
            <person name="Wu L."/>
            <person name="Ma J."/>
        </authorList>
    </citation>
    <scope>NUCLEOTIDE SEQUENCE [LARGE SCALE GENOMIC DNA]</scope>
    <source>
        <strain evidence="4">XZYJ18</strain>
    </source>
</reference>
<keyword evidence="2" id="KW-0472">Membrane</keyword>
<feature type="compositionally biased region" description="Pro residues" evidence="1">
    <location>
        <begin position="189"/>
        <end position="201"/>
    </location>
</feature>
<evidence type="ECO:0000256" key="1">
    <source>
        <dbReference type="SAM" id="MobiDB-lite"/>
    </source>
</evidence>
<dbReference type="RefSeq" id="WP_378019699.1">
    <property type="nucleotide sequence ID" value="NZ_JBHSKG010000002.1"/>
</dbReference>
<proteinExistence type="predicted"/>